<dbReference type="GO" id="GO:0004803">
    <property type="term" value="F:transposase activity"/>
    <property type="evidence" value="ECO:0007669"/>
    <property type="project" value="InterPro"/>
</dbReference>
<dbReference type="Proteomes" id="UP000230646">
    <property type="component" value="Unassembled WGS sequence"/>
</dbReference>
<organism evidence="2 3">
    <name type="scientific">Candidatus Infernicultor aquiphilus</name>
    <dbReference type="NCBI Taxonomy" id="1805029"/>
    <lineage>
        <taxon>Bacteria</taxon>
        <taxon>Pseudomonadati</taxon>
        <taxon>Atribacterota</taxon>
        <taxon>Candidatus Phoenicimicrobiia</taxon>
        <taxon>Candidatus Pheonicimicrobiales</taxon>
        <taxon>Candidatus Phoenicimicrobiaceae</taxon>
        <taxon>Candidatus Infernicultor</taxon>
    </lineage>
</organism>
<proteinExistence type="predicted"/>
<dbReference type="GO" id="GO:0006313">
    <property type="term" value="P:DNA transposition"/>
    <property type="evidence" value="ECO:0007669"/>
    <property type="project" value="InterPro"/>
</dbReference>
<sequence length="572" mass="67217">MAFLSSRKSRGRTYWSICESRRIDGKPRNIPIEYLGTAESLLKRLRDEDDFTIKSYSHGDTAVLLDVAIELGIVEIIDRHIPANGKDEKPIRDGLTVGGTFLLGAIGRACRPTSKLGWYNWCRTTTLEYCLKSSFKSLDSQHFWDQMDFLPAESIPKIEEEMVKSLMDKYKIKLDCLFYDTSNFFTFIDSQNKCCDIPQRGKNKQKRADLRQIGVALMVSREDQFPLFHKTYRGNKNDITVFKEVFPTLLNRLKSISKELTDITVLFDKGNNSKDNFRKLDSEEGLYYVGSLVPSYFQDLIEEANREFTTIKVRDEEILVFRRRKQIWGKERTCVVIISEQLKQGQIHGIYQSLKKKYKLLDKFKQQLENPKKRKKIARRDIEKRLDKIVQGQFIQDILKYEIMGFSDGSYSYSYFVDEAAFEKLKEERLGRRILVTNRHEWSNEEIILAYRGQSKVEYVFKNLKNPYHLAVRPQYHWTDQKIEAHVLMCLIGYLLMIAAYTKARRVNAYKKNINNFMEDLKSIRLACRIKKKGRSVKYQLEQIPRPLKKLARILEISDENLRPKISFSDYI</sequence>
<dbReference type="InterPro" id="IPR002559">
    <property type="entry name" value="Transposase_11"/>
</dbReference>
<evidence type="ECO:0000259" key="1">
    <source>
        <dbReference type="Pfam" id="PF01609"/>
    </source>
</evidence>
<dbReference type="PANTHER" id="PTHR34614:SF2">
    <property type="entry name" value="TRANSPOSASE IS4-LIKE DOMAIN-CONTAINING PROTEIN"/>
    <property type="match status" value="1"/>
</dbReference>
<accession>A0A2M7PSF6</accession>
<feature type="domain" description="Transposase IS4-like" evidence="1">
    <location>
        <begin position="206"/>
        <end position="493"/>
    </location>
</feature>
<evidence type="ECO:0000313" key="2">
    <source>
        <dbReference type="EMBL" id="PIY33560.1"/>
    </source>
</evidence>
<dbReference type="AlphaFoldDB" id="A0A2M7PSF6"/>
<gene>
    <name evidence="2" type="ORF">COZ07_01710</name>
</gene>
<dbReference type="EMBL" id="PFKO01000064">
    <property type="protein sequence ID" value="PIY33560.1"/>
    <property type="molecule type" value="Genomic_DNA"/>
</dbReference>
<reference evidence="2 3" key="1">
    <citation type="submission" date="2017-09" db="EMBL/GenBank/DDBJ databases">
        <title>Depth-based differentiation of microbial function through sediment-hosted aquifers and enrichment of novel symbionts in the deep terrestrial subsurface.</title>
        <authorList>
            <person name="Probst A.J."/>
            <person name="Ladd B."/>
            <person name="Jarett J.K."/>
            <person name="Geller-Mcgrath D.E."/>
            <person name="Sieber C.M."/>
            <person name="Emerson J.B."/>
            <person name="Anantharaman K."/>
            <person name="Thomas B.C."/>
            <person name="Malmstrom R."/>
            <person name="Stieglmeier M."/>
            <person name="Klingl A."/>
            <person name="Woyke T."/>
            <person name="Ryan C.M."/>
            <person name="Banfield J.F."/>
        </authorList>
    </citation>
    <scope>NUCLEOTIDE SEQUENCE [LARGE SCALE GENOMIC DNA]</scope>
    <source>
        <strain evidence="2">CG_4_10_14_3_um_filter_34_13</strain>
    </source>
</reference>
<protein>
    <submittedName>
        <fullName evidence="2">Transposase</fullName>
    </submittedName>
</protein>
<dbReference type="NCBIfam" id="NF033559">
    <property type="entry name" value="transpos_IS1634"/>
    <property type="match status" value="1"/>
</dbReference>
<dbReference type="RefSeq" id="WP_406606877.1">
    <property type="nucleotide sequence ID" value="NZ_PFKO01000064.1"/>
</dbReference>
<dbReference type="Pfam" id="PF01609">
    <property type="entry name" value="DDE_Tnp_1"/>
    <property type="match status" value="1"/>
</dbReference>
<dbReference type="GO" id="GO:0003677">
    <property type="term" value="F:DNA binding"/>
    <property type="evidence" value="ECO:0007669"/>
    <property type="project" value="InterPro"/>
</dbReference>
<name>A0A2M7PSF6_9BACT</name>
<dbReference type="InterPro" id="IPR047654">
    <property type="entry name" value="IS1634_transpos"/>
</dbReference>
<dbReference type="PANTHER" id="PTHR34614">
    <property type="match status" value="1"/>
</dbReference>
<comment type="caution">
    <text evidence="2">The sequence shown here is derived from an EMBL/GenBank/DDBJ whole genome shotgun (WGS) entry which is preliminary data.</text>
</comment>
<evidence type="ECO:0000313" key="3">
    <source>
        <dbReference type="Proteomes" id="UP000230646"/>
    </source>
</evidence>